<accession>A0ABQ2ETB3</accession>
<feature type="compositionally biased region" description="Pro residues" evidence="1">
    <location>
        <begin position="97"/>
        <end position="108"/>
    </location>
</feature>
<evidence type="ECO:0000313" key="4">
    <source>
        <dbReference type="Proteomes" id="UP000660265"/>
    </source>
</evidence>
<evidence type="ECO:0000256" key="1">
    <source>
        <dbReference type="SAM" id="MobiDB-lite"/>
    </source>
</evidence>
<feature type="transmembrane region" description="Helical" evidence="2">
    <location>
        <begin position="6"/>
        <end position="24"/>
    </location>
</feature>
<protein>
    <submittedName>
        <fullName evidence="3">Uncharacterized protein</fullName>
    </submittedName>
</protein>
<sequence length="138" mass="12796">MWAGVVLGISVAVALVLVAVLVDLDTGDRVASVAGAVTGLAGFTVALVALLREPAAAVEPAVAASGERAIGIGGGVRGVLSTGDNATLSAPAAGPAAPAPSGGPPTPGPVSAAGDRAIVIGADLDGVASTGDDASTPP</sequence>
<keyword evidence="2" id="KW-0472">Membrane</keyword>
<dbReference type="EMBL" id="BMMV01000025">
    <property type="protein sequence ID" value="GGK21134.1"/>
    <property type="molecule type" value="Genomic_DNA"/>
</dbReference>
<name>A0ABQ2ETB3_9ACTN</name>
<organism evidence="3 4">
    <name type="scientific">Streptomyces camponoticapitis</name>
    <dbReference type="NCBI Taxonomy" id="1616125"/>
    <lineage>
        <taxon>Bacteria</taxon>
        <taxon>Bacillati</taxon>
        <taxon>Actinomycetota</taxon>
        <taxon>Actinomycetes</taxon>
        <taxon>Kitasatosporales</taxon>
        <taxon>Streptomycetaceae</taxon>
        <taxon>Streptomyces</taxon>
    </lineage>
</organism>
<evidence type="ECO:0000256" key="2">
    <source>
        <dbReference type="SAM" id="Phobius"/>
    </source>
</evidence>
<keyword evidence="2" id="KW-0812">Transmembrane</keyword>
<feature type="region of interest" description="Disordered" evidence="1">
    <location>
        <begin position="87"/>
        <end position="115"/>
    </location>
</feature>
<proteinExistence type="predicted"/>
<comment type="caution">
    <text evidence="3">The sequence shown here is derived from an EMBL/GenBank/DDBJ whole genome shotgun (WGS) entry which is preliminary data.</text>
</comment>
<keyword evidence="2" id="KW-1133">Transmembrane helix</keyword>
<feature type="transmembrane region" description="Helical" evidence="2">
    <location>
        <begin position="31"/>
        <end position="51"/>
    </location>
</feature>
<feature type="compositionally biased region" description="Low complexity" evidence="1">
    <location>
        <begin position="87"/>
        <end position="96"/>
    </location>
</feature>
<dbReference type="Proteomes" id="UP000660265">
    <property type="component" value="Unassembled WGS sequence"/>
</dbReference>
<evidence type="ECO:0000313" key="3">
    <source>
        <dbReference type="EMBL" id="GGK21134.1"/>
    </source>
</evidence>
<gene>
    <name evidence="3" type="ORF">GCM10011583_61350</name>
</gene>
<reference evidence="4" key="1">
    <citation type="journal article" date="2019" name="Int. J. Syst. Evol. Microbiol.">
        <title>The Global Catalogue of Microorganisms (GCM) 10K type strain sequencing project: providing services to taxonomists for standard genome sequencing and annotation.</title>
        <authorList>
            <consortium name="The Broad Institute Genomics Platform"/>
            <consortium name="The Broad Institute Genome Sequencing Center for Infectious Disease"/>
            <person name="Wu L."/>
            <person name="Ma J."/>
        </authorList>
    </citation>
    <scope>NUCLEOTIDE SEQUENCE [LARGE SCALE GENOMIC DNA]</scope>
    <source>
        <strain evidence="4">CGMCC 4.7275</strain>
    </source>
</reference>
<keyword evidence="4" id="KW-1185">Reference proteome</keyword>